<dbReference type="RefSeq" id="WP_158924671.1">
    <property type="nucleotide sequence ID" value="NZ_CP047020.1"/>
</dbReference>
<reference evidence="1 2" key="1">
    <citation type="submission" date="2019-12" db="EMBL/GenBank/DDBJ databases">
        <title>Streptomyces sp. strain T44 isolated from rhizosphere soil of Broussonetia papyrifera.</title>
        <authorList>
            <person name="Mo P."/>
        </authorList>
    </citation>
    <scope>NUCLEOTIDE SEQUENCE [LARGE SCALE GENOMIC DNA]</scope>
    <source>
        <strain evidence="1 2">T44</strain>
    </source>
</reference>
<name>A0A6I6N284_9ACTN</name>
<evidence type="ECO:0000313" key="1">
    <source>
        <dbReference type="EMBL" id="QHA06783.1"/>
    </source>
</evidence>
<accession>A0A6I6N284</accession>
<sequence>MIPATVPAETIRQLATTRPAPAGTVALRAALHARRMLLLKALLVRAEREGGLLAPAARSRFETDWALLERAEHADPVAVRALLDYPMTGAWLTAALAAPRGPAWEGQLARLGGVALAAAVRAGCAVSGEWAVPSGVLVLPGLGVLRCPSGRVLVDGDPRLVRIGDGAGRTEVLLARGGPGGRPVGSGTGWSGLCALPGSAVLLDDLDPHRVPAHGIGPEALPAAGRPQSTPGRWAERWRAARALLAAVDPGRVAETGTVLRAVVPLAPSGRRHGPPMSATLRAAPGALLSQLPGEADRLAEVLVHETQHTKLAALHELVPLYRPGGARYRVGWRTDPRPVPGVLHGAYAHLALADLWRRARAGPAGTDDWRTRAGRQFEVSWDQVGEALSILRESDELTFTGREFVQEMERRHTDLGVAARSPG</sequence>
<dbReference type="KEGG" id="sbro:GQF42_28960"/>
<dbReference type="AlphaFoldDB" id="A0A6I6N284"/>
<dbReference type="InterPro" id="IPR026337">
    <property type="entry name" value="AKG_HExxH"/>
</dbReference>
<organism evidence="1 2">
    <name type="scientific">Streptomyces broussonetiae</name>
    <dbReference type="NCBI Taxonomy" id="2686304"/>
    <lineage>
        <taxon>Bacteria</taxon>
        <taxon>Bacillati</taxon>
        <taxon>Actinomycetota</taxon>
        <taxon>Actinomycetes</taxon>
        <taxon>Kitasatosporales</taxon>
        <taxon>Streptomycetaceae</taxon>
        <taxon>Streptomyces</taxon>
    </lineage>
</organism>
<dbReference type="Proteomes" id="UP000436138">
    <property type="component" value="Chromosome"/>
</dbReference>
<evidence type="ECO:0008006" key="3">
    <source>
        <dbReference type="Google" id="ProtNLM"/>
    </source>
</evidence>
<evidence type="ECO:0000313" key="2">
    <source>
        <dbReference type="Proteomes" id="UP000436138"/>
    </source>
</evidence>
<proteinExistence type="predicted"/>
<protein>
    <recommendedName>
        <fullName evidence="3">HEXXH motif domain-containing protein</fullName>
    </recommendedName>
</protein>
<gene>
    <name evidence="1" type="ORF">GQF42_28960</name>
</gene>
<dbReference type="EMBL" id="CP047020">
    <property type="protein sequence ID" value="QHA06783.1"/>
    <property type="molecule type" value="Genomic_DNA"/>
</dbReference>
<dbReference type="NCBIfam" id="TIGR04267">
    <property type="entry name" value="mod_HExxH"/>
    <property type="match status" value="1"/>
</dbReference>
<keyword evidence="2" id="KW-1185">Reference proteome</keyword>